<keyword evidence="4" id="KW-1185">Reference proteome</keyword>
<evidence type="ECO:0000313" key="4">
    <source>
        <dbReference type="Proteomes" id="UP000317429"/>
    </source>
</evidence>
<gene>
    <name evidence="3" type="ORF">Pla175_50370</name>
</gene>
<feature type="transmembrane region" description="Helical" evidence="2">
    <location>
        <begin position="803"/>
        <end position="819"/>
    </location>
</feature>
<dbReference type="Pfam" id="PF12951">
    <property type="entry name" value="PATR"/>
    <property type="match status" value="3"/>
</dbReference>
<accession>A0A518DJF3</accession>
<reference evidence="3 4" key="1">
    <citation type="submission" date="2019-02" db="EMBL/GenBank/DDBJ databases">
        <title>Deep-cultivation of Planctomycetes and their phenomic and genomic characterization uncovers novel biology.</title>
        <authorList>
            <person name="Wiegand S."/>
            <person name="Jogler M."/>
            <person name="Boedeker C."/>
            <person name="Pinto D."/>
            <person name="Vollmers J."/>
            <person name="Rivas-Marin E."/>
            <person name="Kohn T."/>
            <person name="Peeters S.H."/>
            <person name="Heuer A."/>
            <person name="Rast P."/>
            <person name="Oberbeckmann S."/>
            <person name="Bunk B."/>
            <person name="Jeske O."/>
            <person name="Meyerdierks A."/>
            <person name="Storesund J.E."/>
            <person name="Kallscheuer N."/>
            <person name="Luecker S."/>
            <person name="Lage O.M."/>
            <person name="Pohl T."/>
            <person name="Merkel B.J."/>
            <person name="Hornburger P."/>
            <person name="Mueller R.-W."/>
            <person name="Bruemmer F."/>
            <person name="Labrenz M."/>
            <person name="Spormann A.M."/>
            <person name="Op den Camp H."/>
            <person name="Overmann J."/>
            <person name="Amann R."/>
            <person name="Jetten M.S.M."/>
            <person name="Mascher T."/>
            <person name="Medema M.H."/>
            <person name="Devos D.P."/>
            <person name="Kaster A.-K."/>
            <person name="Ovreas L."/>
            <person name="Rohde M."/>
            <person name="Galperin M.Y."/>
            <person name="Jogler C."/>
        </authorList>
    </citation>
    <scope>NUCLEOTIDE SEQUENCE [LARGE SCALE GENOMIC DNA]</scope>
    <source>
        <strain evidence="3 4">Pla175</strain>
    </source>
</reference>
<keyword evidence="2" id="KW-0472">Membrane</keyword>
<dbReference type="NCBIfam" id="TIGR02595">
    <property type="entry name" value="PEP_CTERM"/>
    <property type="match status" value="1"/>
</dbReference>
<dbReference type="NCBIfam" id="TIGR02601">
    <property type="entry name" value="autotrns_rpt"/>
    <property type="match status" value="2"/>
</dbReference>
<keyword evidence="1" id="KW-0732">Signal</keyword>
<organism evidence="3 4">
    <name type="scientific">Pirellulimonas nuda</name>
    <dbReference type="NCBI Taxonomy" id="2528009"/>
    <lineage>
        <taxon>Bacteria</taxon>
        <taxon>Pseudomonadati</taxon>
        <taxon>Planctomycetota</taxon>
        <taxon>Planctomycetia</taxon>
        <taxon>Pirellulales</taxon>
        <taxon>Lacipirellulaceae</taxon>
        <taxon>Pirellulimonas</taxon>
    </lineage>
</organism>
<keyword evidence="2" id="KW-0812">Transmembrane</keyword>
<dbReference type="RefSeq" id="WP_145291773.1">
    <property type="nucleotide sequence ID" value="NZ_CP036291.1"/>
</dbReference>
<dbReference type="OrthoDB" id="215676at2"/>
<evidence type="ECO:0000256" key="1">
    <source>
        <dbReference type="ARBA" id="ARBA00022729"/>
    </source>
</evidence>
<dbReference type="PROSITE" id="PS00018">
    <property type="entry name" value="EF_HAND_1"/>
    <property type="match status" value="1"/>
</dbReference>
<dbReference type="EMBL" id="CP036291">
    <property type="protein sequence ID" value="QDU91607.1"/>
    <property type="molecule type" value="Genomic_DNA"/>
</dbReference>
<proteinExistence type="predicted"/>
<dbReference type="KEGG" id="pnd:Pla175_50370"/>
<evidence type="ECO:0000313" key="3">
    <source>
        <dbReference type="EMBL" id="QDU91607.1"/>
    </source>
</evidence>
<name>A0A518DJF3_9BACT</name>
<sequence>MGWSNGANAVFPGIGADYTVTLQSGVTVKNITLAGGAGMGQVTLDAAVQNDVLSVADGAVWDVGGRTLRVFNDFPPATNLQLAVNAGQTLTVTDTVGGGALNLDTVGIFWTGVSGAALNVLPATDGITLRGGMNNVGAFSSVKIAGGSTYFHQRNNGGIETYSNPWELGAGDVTFDRAVNNNNGAYRFSGAISGAGRLIAAAGGGNGDQFVLNGVNTYGGGTIVRSGRLVLENPDALPNSATTSIEDGAALVINTDGGNFSDAQIAAISAGVSGATDTSYLGLRTPNFVTVAANLSGNHGLMSGGGDVILTGANTYTGETLVDQGVLFLGADNTLPATTLLNVRVDSTGGQFDTNGFSQTIGGLISTDGGGDSGTKQIRNSAAGVSVLTINTPAGLTAVYDRNINDNQGGAGGRIDIVKNGAGIQIIDRAAVSSWTGSVAINQGGFGFNSVSTIPTGGVSVAAGATLYADVGGAAEFLEADINSTLGATIAQPVSIASNSYIGFRTNADADEFTYTSDLGVQSAAGTTLGVKKIGNGTVILSGANTYDGSTSVSGGRLVIDGDFTNANGVYTSARGGNLAGNGLIGGNVVVDAGGVLAPGSPTMTGTLSLNNTSLTMGPDLVEGDNTILSGLNINLNGADQTIGASVNDLITGVGNLTLDGALNIYQVLAADSSNDFTNVQLGDAWTVLQYSGTLTDNGAVIGAAPGALSPSLALSIDTSIAGQVRIVAVAGAGQIGDYNSDGFVDAADYTVWRDNLGTNFALPNRDPANMGVISNADYTTWKSNFGLPAAGGALSGGAVPEPGGLVLLAFAVAGGLLARRRRRQA</sequence>
<dbReference type="InterPro" id="IPR013425">
    <property type="entry name" value="Autotrns_rpt"/>
</dbReference>
<protein>
    <submittedName>
        <fullName evidence="3">Autotransporter-associated beta strand repeat protein</fullName>
    </submittedName>
</protein>
<dbReference type="InterPro" id="IPR018247">
    <property type="entry name" value="EF_Hand_1_Ca_BS"/>
</dbReference>
<dbReference type="Proteomes" id="UP000317429">
    <property type="component" value="Chromosome"/>
</dbReference>
<keyword evidence="2" id="KW-1133">Transmembrane helix</keyword>
<evidence type="ECO:0000256" key="2">
    <source>
        <dbReference type="SAM" id="Phobius"/>
    </source>
</evidence>
<dbReference type="InterPro" id="IPR013424">
    <property type="entry name" value="Ice-binding_C"/>
</dbReference>
<dbReference type="AlphaFoldDB" id="A0A518DJF3"/>